<accession>A0ABU8XVY8</accession>
<dbReference type="InterPro" id="IPR002145">
    <property type="entry name" value="CopG"/>
</dbReference>
<protein>
    <submittedName>
        <fullName evidence="2">CopG family transcriptional regulator</fullName>
    </submittedName>
</protein>
<dbReference type="RefSeq" id="WP_418160928.1">
    <property type="nucleotide sequence ID" value="NZ_JBBLZC010000021.1"/>
</dbReference>
<comment type="caution">
    <text evidence="2">The sequence shown here is derived from an EMBL/GenBank/DDBJ whole genome shotgun (WGS) entry which is preliminary data.</text>
</comment>
<dbReference type="Pfam" id="PF01402">
    <property type="entry name" value="RHH_1"/>
    <property type="match status" value="1"/>
</dbReference>
<evidence type="ECO:0000313" key="3">
    <source>
        <dbReference type="Proteomes" id="UP001375743"/>
    </source>
</evidence>
<dbReference type="CDD" id="cd21631">
    <property type="entry name" value="RHH_CopG_NikR-like"/>
    <property type="match status" value="1"/>
</dbReference>
<dbReference type="EMBL" id="JBBLZC010000021">
    <property type="protein sequence ID" value="MEK0085081.1"/>
    <property type="molecule type" value="Genomic_DNA"/>
</dbReference>
<name>A0ABU8XVY8_9PROT</name>
<evidence type="ECO:0000259" key="1">
    <source>
        <dbReference type="Pfam" id="PF01402"/>
    </source>
</evidence>
<feature type="domain" description="Ribbon-helix-helix protein CopG" evidence="1">
    <location>
        <begin position="9"/>
        <end position="41"/>
    </location>
</feature>
<sequence>MPTTPDAQRLTFHLSGEVLQAVQRLAERRGLTPAEMIRRAIGTELFFSEAQARGERILLEDRDRRLREVMLR</sequence>
<evidence type="ECO:0000313" key="2">
    <source>
        <dbReference type="EMBL" id="MEK0085081.1"/>
    </source>
</evidence>
<gene>
    <name evidence="2" type="ORF">U1T56_18160</name>
</gene>
<dbReference type="Proteomes" id="UP001375743">
    <property type="component" value="Unassembled WGS sequence"/>
</dbReference>
<keyword evidence="3" id="KW-1185">Reference proteome</keyword>
<proteinExistence type="predicted"/>
<organism evidence="2 3">
    <name type="scientific">Benzoatithermus flavus</name>
    <dbReference type="NCBI Taxonomy" id="3108223"/>
    <lineage>
        <taxon>Bacteria</taxon>
        <taxon>Pseudomonadati</taxon>
        <taxon>Pseudomonadota</taxon>
        <taxon>Alphaproteobacteria</taxon>
        <taxon>Geminicoccales</taxon>
        <taxon>Geminicoccaceae</taxon>
        <taxon>Benzoatithermus</taxon>
    </lineage>
</organism>
<reference evidence="2 3" key="1">
    <citation type="submission" date="2024-01" db="EMBL/GenBank/DDBJ databases">
        <title>Multi-omics insights into the function and evolution of sodium benzoate biodegradation pathways in Benzoatithermus flavus gen. nov., sp. nov. from hot spring.</title>
        <authorList>
            <person name="Hu C.-J."/>
            <person name="Li W.-J."/>
        </authorList>
    </citation>
    <scope>NUCLEOTIDE SEQUENCE [LARGE SCALE GENOMIC DNA]</scope>
    <source>
        <strain evidence="2 3">SYSU G07066</strain>
    </source>
</reference>